<feature type="transmembrane region" description="Helical" evidence="1">
    <location>
        <begin position="66"/>
        <end position="90"/>
    </location>
</feature>
<evidence type="ECO:0000313" key="3">
    <source>
        <dbReference type="Proteomes" id="UP001595823"/>
    </source>
</evidence>
<dbReference type="Gene3D" id="3.40.50.1820">
    <property type="entry name" value="alpha/beta hydrolase"/>
    <property type="match status" value="1"/>
</dbReference>
<dbReference type="InterPro" id="IPR029058">
    <property type="entry name" value="AB_hydrolase_fold"/>
</dbReference>
<keyword evidence="1" id="KW-1133">Transmembrane helix</keyword>
<evidence type="ECO:0000313" key="2">
    <source>
        <dbReference type="EMBL" id="MFC4337939.1"/>
    </source>
</evidence>
<dbReference type="Proteomes" id="UP001595823">
    <property type="component" value="Unassembled WGS sequence"/>
</dbReference>
<dbReference type="EMBL" id="JBHSDK010000061">
    <property type="protein sequence ID" value="MFC4337939.1"/>
    <property type="molecule type" value="Genomic_DNA"/>
</dbReference>
<dbReference type="GO" id="GO:0016787">
    <property type="term" value="F:hydrolase activity"/>
    <property type="evidence" value="ECO:0007669"/>
    <property type="project" value="UniProtKB-KW"/>
</dbReference>
<keyword evidence="1" id="KW-0472">Membrane</keyword>
<gene>
    <name evidence="2" type="ORF">ACFPET_22350</name>
</gene>
<accession>A0ABV8U536</accession>
<organism evidence="2 3">
    <name type="scientific">Salininema proteolyticum</name>
    <dbReference type="NCBI Taxonomy" id="1607685"/>
    <lineage>
        <taxon>Bacteria</taxon>
        <taxon>Bacillati</taxon>
        <taxon>Actinomycetota</taxon>
        <taxon>Actinomycetes</taxon>
        <taxon>Glycomycetales</taxon>
        <taxon>Glycomycetaceae</taxon>
        <taxon>Salininema</taxon>
    </lineage>
</organism>
<keyword evidence="2" id="KW-0378">Hydrolase</keyword>
<name>A0ABV8U536_9ACTN</name>
<dbReference type="SUPFAM" id="SSF53474">
    <property type="entry name" value="alpha/beta-Hydrolases"/>
    <property type="match status" value="1"/>
</dbReference>
<dbReference type="RefSeq" id="WP_380625435.1">
    <property type="nucleotide sequence ID" value="NZ_JBHSDK010000061.1"/>
</dbReference>
<evidence type="ECO:0000256" key="1">
    <source>
        <dbReference type="SAM" id="Phobius"/>
    </source>
</evidence>
<keyword evidence="1" id="KW-0812">Transmembrane</keyword>
<proteinExistence type="predicted"/>
<keyword evidence="3" id="KW-1185">Reference proteome</keyword>
<sequence>MDPAETGRLPVGEERSDSLTRRARWKSVAVATAAVVTPMAIGLWSTAYPHVVEAAFDRLTAAVAEYWPLVLLFTAAAGLAGLLPGAALLARARRESAVLKRLEESFSSAVVREDAYLIRTEDVDDRTPGGEPVAGLPLRYLESPADSADVTVFQSGIGLDARDFRPAMQLLQGRHTVALTQLGFDKRDSADPSFRPASLDTSALTFLTGLDLCRRLGGGRPLRTVLFSSAADLLLYAAVHYPDRVRELGMSEAVLLDPNVNRRTTTISRALADSAGRNRVKAMLEVVNSAAEAPEHRQESLLRHYCRYAAVNLDKDLERVVLHATDIARYWDVEGHVKFLDHLGALCDSVPSVRVVLSGDNLDLATDLLRSARRRGLHSTVRAARGSHFEMLDPEYVRALVDSP</sequence>
<comment type="caution">
    <text evidence="2">The sequence shown here is derived from an EMBL/GenBank/DDBJ whole genome shotgun (WGS) entry which is preliminary data.</text>
</comment>
<protein>
    <submittedName>
        <fullName evidence="2">Alpha/beta fold hydrolase</fullName>
    </submittedName>
</protein>
<feature type="transmembrane region" description="Helical" evidence="1">
    <location>
        <begin position="28"/>
        <end position="46"/>
    </location>
</feature>
<reference evidence="3" key="1">
    <citation type="journal article" date="2019" name="Int. J. Syst. Evol. Microbiol.">
        <title>The Global Catalogue of Microorganisms (GCM) 10K type strain sequencing project: providing services to taxonomists for standard genome sequencing and annotation.</title>
        <authorList>
            <consortium name="The Broad Institute Genomics Platform"/>
            <consortium name="The Broad Institute Genome Sequencing Center for Infectious Disease"/>
            <person name="Wu L."/>
            <person name="Ma J."/>
        </authorList>
    </citation>
    <scope>NUCLEOTIDE SEQUENCE [LARGE SCALE GENOMIC DNA]</scope>
    <source>
        <strain evidence="3">IBRC-M 10908</strain>
    </source>
</reference>